<feature type="domain" description="DUF3108" evidence="2">
    <location>
        <begin position="29"/>
        <end position="227"/>
    </location>
</feature>
<evidence type="ECO:0000256" key="1">
    <source>
        <dbReference type="SAM" id="SignalP"/>
    </source>
</evidence>
<keyword evidence="1" id="KW-0732">Signal</keyword>
<organism evidence="3 4">
    <name type="scientific">Larkinella punicea</name>
    <dbReference type="NCBI Taxonomy" id="2315727"/>
    <lineage>
        <taxon>Bacteria</taxon>
        <taxon>Pseudomonadati</taxon>
        <taxon>Bacteroidota</taxon>
        <taxon>Cytophagia</taxon>
        <taxon>Cytophagales</taxon>
        <taxon>Spirosomataceae</taxon>
        <taxon>Larkinella</taxon>
    </lineage>
</organism>
<comment type="caution">
    <text evidence="3">The sequence shown here is derived from an EMBL/GenBank/DDBJ whole genome shotgun (WGS) entry which is preliminary data.</text>
</comment>
<sequence length="233" mass="25709">MKTLLLFFALGLTTLFTYAQDCLGIKFKPGTSYEMLSYSAKDKPTGRVVYTIKEVTSEGGSTLINIVMQSFDDKGKPAPEMAVKYTCTGDELIADLSGVVLATNDAMKDMEVRIKTNKLVYPKQLSAGSTLADGELEAETYNKDTKMMDMSIKVVNRKVESKESLTTPAGTFDVYKIGSDINLANRMMGIPVRVSFRSVSYRAADVLFDIKTETYNKNGKLKGYTVLSKLSDK</sequence>
<dbReference type="InterPro" id="IPR049279">
    <property type="entry name" value="DUF3108-like"/>
</dbReference>
<proteinExistence type="predicted"/>
<evidence type="ECO:0000259" key="2">
    <source>
        <dbReference type="Pfam" id="PF21347"/>
    </source>
</evidence>
<feature type="chain" id="PRO_5016729337" description="DUF3108 domain-containing protein" evidence="1">
    <location>
        <begin position="20"/>
        <end position="233"/>
    </location>
</feature>
<protein>
    <recommendedName>
        <fullName evidence="2">DUF3108 domain-containing protein</fullName>
    </recommendedName>
</protein>
<feature type="signal peptide" evidence="1">
    <location>
        <begin position="1"/>
        <end position="19"/>
    </location>
</feature>
<dbReference type="RefSeq" id="WP_114405367.1">
    <property type="nucleotide sequence ID" value="NZ_QOWE01000005.1"/>
</dbReference>
<evidence type="ECO:0000313" key="4">
    <source>
        <dbReference type="Proteomes" id="UP000253383"/>
    </source>
</evidence>
<accession>A0A368JVG1</accession>
<dbReference type="Pfam" id="PF21347">
    <property type="entry name" value="DUF3108_like"/>
    <property type="match status" value="1"/>
</dbReference>
<dbReference type="EMBL" id="QOWE01000005">
    <property type="protein sequence ID" value="RCR70201.1"/>
    <property type="molecule type" value="Genomic_DNA"/>
</dbReference>
<evidence type="ECO:0000313" key="3">
    <source>
        <dbReference type="EMBL" id="RCR70201.1"/>
    </source>
</evidence>
<gene>
    <name evidence="3" type="ORF">DUE52_07500</name>
</gene>
<reference evidence="3 4" key="1">
    <citation type="submission" date="2018-07" db="EMBL/GenBank/DDBJ databases">
        <title>Genome analysis of Larkinella rosea.</title>
        <authorList>
            <person name="Zhou Z."/>
            <person name="Wang G."/>
        </authorList>
    </citation>
    <scope>NUCLEOTIDE SEQUENCE [LARGE SCALE GENOMIC DNA]</scope>
    <source>
        <strain evidence="4">zzj9</strain>
    </source>
</reference>
<keyword evidence="4" id="KW-1185">Reference proteome</keyword>
<dbReference type="Proteomes" id="UP000253383">
    <property type="component" value="Unassembled WGS sequence"/>
</dbReference>
<dbReference type="OrthoDB" id="665223at2"/>
<dbReference type="AlphaFoldDB" id="A0A368JVG1"/>
<name>A0A368JVG1_9BACT</name>
<dbReference type="Gene3D" id="2.40.360.20">
    <property type="match status" value="1"/>
</dbReference>